<accession>A0A0C4DKF5</accession>
<keyword evidence="4" id="KW-1185">Reference proteome</keyword>
<dbReference type="VEuPathDB" id="FungiDB:MAPG_00226"/>
<evidence type="ECO:0000256" key="1">
    <source>
        <dbReference type="SAM" id="MobiDB-lite"/>
    </source>
</evidence>
<feature type="compositionally biased region" description="Basic and acidic residues" evidence="1">
    <location>
        <begin position="122"/>
        <end position="141"/>
    </location>
</feature>
<organism evidence="3 4">
    <name type="scientific">Magnaporthiopsis poae (strain ATCC 64411 / 73-15)</name>
    <name type="common">Kentucky bluegrass fungus</name>
    <name type="synonym">Magnaporthe poae</name>
    <dbReference type="NCBI Taxonomy" id="644358"/>
    <lineage>
        <taxon>Eukaryota</taxon>
        <taxon>Fungi</taxon>
        <taxon>Dikarya</taxon>
        <taxon>Ascomycota</taxon>
        <taxon>Pezizomycotina</taxon>
        <taxon>Sordariomycetes</taxon>
        <taxon>Sordariomycetidae</taxon>
        <taxon>Magnaporthales</taxon>
        <taxon>Magnaporthaceae</taxon>
        <taxon>Magnaporthiopsis</taxon>
    </lineage>
</organism>
<feature type="region of interest" description="Disordered" evidence="1">
    <location>
        <begin position="107"/>
        <end position="153"/>
    </location>
</feature>
<proteinExistence type="predicted"/>
<sequence length="153" mass="16420">MDLQRATIKVELLLGGRASDLSKLINIFSIIVTPLVLPSHAVLTAFSKYPSNHQTEDMSNPSKEQLNSIARKAEADLNTYEAKVGHDFRGEAGFDAGVDTRAEKKFPGAEVRYGEDLTTEVSRGREGDPDAVDKAAQKARAETGSGAAKETGS</sequence>
<gene>
    <name evidence="2" type="ORF">MAPG_00226</name>
</gene>
<reference evidence="2" key="2">
    <citation type="submission" date="2010-05" db="EMBL/GenBank/DDBJ databases">
        <title>The Genome Sequence of Magnaporthe poae strain ATCC 64411.</title>
        <authorList>
            <consortium name="The Broad Institute Genome Sequencing Platform"/>
            <consortium name="Broad Institute Genome Sequencing Center for Infectious Disease"/>
            <person name="Ma L.-J."/>
            <person name="Dead R."/>
            <person name="Young S."/>
            <person name="Zeng Q."/>
            <person name="Koehrsen M."/>
            <person name="Alvarado L."/>
            <person name="Berlin A."/>
            <person name="Chapman S.B."/>
            <person name="Chen Z."/>
            <person name="Freedman E."/>
            <person name="Gellesch M."/>
            <person name="Goldberg J."/>
            <person name="Griggs A."/>
            <person name="Gujja S."/>
            <person name="Heilman E.R."/>
            <person name="Heiman D."/>
            <person name="Hepburn T."/>
            <person name="Howarth C."/>
            <person name="Jen D."/>
            <person name="Larson L."/>
            <person name="Mehta T."/>
            <person name="Neiman D."/>
            <person name="Pearson M."/>
            <person name="Roberts A."/>
            <person name="Saif S."/>
            <person name="Shea T."/>
            <person name="Shenoy N."/>
            <person name="Sisk P."/>
            <person name="Stolte C."/>
            <person name="Sykes S."/>
            <person name="Walk T."/>
            <person name="White J."/>
            <person name="Yandava C."/>
            <person name="Haas B."/>
            <person name="Nusbaum C."/>
            <person name="Birren B."/>
        </authorList>
    </citation>
    <scope>NUCLEOTIDE SEQUENCE</scope>
    <source>
        <strain evidence="2">ATCC 64411</strain>
    </source>
</reference>
<reference evidence="2" key="3">
    <citation type="submission" date="2011-03" db="EMBL/GenBank/DDBJ databases">
        <title>Annotation of Magnaporthe poae ATCC 64411.</title>
        <authorList>
            <person name="Ma L.-J."/>
            <person name="Dead R."/>
            <person name="Young S.K."/>
            <person name="Zeng Q."/>
            <person name="Gargeya S."/>
            <person name="Fitzgerald M."/>
            <person name="Haas B."/>
            <person name="Abouelleil A."/>
            <person name="Alvarado L."/>
            <person name="Arachchi H.M."/>
            <person name="Berlin A."/>
            <person name="Brown A."/>
            <person name="Chapman S.B."/>
            <person name="Chen Z."/>
            <person name="Dunbar C."/>
            <person name="Freedman E."/>
            <person name="Gearin G."/>
            <person name="Gellesch M."/>
            <person name="Goldberg J."/>
            <person name="Griggs A."/>
            <person name="Gujja S."/>
            <person name="Heiman D."/>
            <person name="Howarth C."/>
            <person name="Larson L."/>
            <person name="Lui A."/>
            <person name="MacDonald P.J.P."/>
            <person name="Mehta T."/>
            <person name="Montmayeur A."/>
            <person name="Murphy C."/>
            <person name="Neiman D."/>
            <person name="Pearson M."/>
            <person name="Priest M."/>
            <person name="Roberts A."/>
            <person name="Saif S."/>
            <person name="Shea T."/>
            <person name="Shenoy N."/>
            <person name="Sisk P."/>
            <person name="Stolte C."/>
            <person name="Sykes S."/>
            <person name="Yandava C."/>
            <person name="Wortman J."/>
            <person name="Nusbaum C."/>
            <person name="Birren B."/>
        </authorList>
    </citation>
    <scope>NUCLEOTIDE SEQUENCE</scope>
    <source>
        <strain evidence="2">ATCC 64411</strain>
    </source>
</reference>
<reference evidence="3" key="4">
    <citation type="journal article" date="2015" name="G3 (Bethesda)">
        <title>Genome sequences of three phytopathogenic species of the Magnaporthaceae family of fungi.</title>
        <authorList>
            <person name="Okagaki L.H."/>
            <person name="Nunes C.C."/>
            <person name="Sailsbery J."/>
            <person name="Clay B."/>
            <person name="Brown D."/>
            <person name="John T."/>
            <person name="Oh Y."/>
            <person name="Young N."/>
            <person name="Fitzgerald M."/>
            <person name="Haas B.J."/>
            <person name="Zeng Q."/>
            <person name="Young S."/>
            <person name="Adiconis X."/>
            <person name="Fan L."/>
            <person name="Levin J.Z."/>
            <person name="Mitchell T.K."/>
            <person name="Okubara P.A."/>
            <person name="Farman M.L."/>
            <person name="Kohn L.M."/>
            <person name="Birren B."/>
            <person name="Ma L.-J."/>
            <person name="Dean R.A."/>
        </authorList>
    </citation>
    <scope>NUCLEOTIDE SEQUENCE</scope>
    <source>
        <strain evidence="3">ATCC 64411 / 73-15</strain>
    </source>
</reference>
<dbReference type="AlphaFoldDB" id="A0A0C4DKF5"/>
<protein>
    <submittedName>
        <fullName evidence="2 3">Uncharacterized protein</fullName>
    </submittedName>
</protein>
<dbReference type="EnsemblFungi" id="MAPG_00226T0">
    <property type="protein sequence ID" value="MAPG_00226T0"/>
    <property type="gene ID" value="MAPG_00226"/>
</dbReference>
<evidence type="ECO:0000313" key="4">
    <source>
        <dbReference type="Proteomes" id="UP000011715"/>
    </source>
</evidence>
<dbReference type="EMBL" id="GL876966">
    <property type="protein sequence ID" value="KLU81131.1"/>
    <property type="molecule type" value="Genomic_DNA"/>
</dbReference>
<evidence type="ECO:0000313" key="3">
    <source>
        <dbReference type="EnsemblFungi" id="MAPG_00226T0"/>
    </source>
</evidence>
<dbReference type="EMBL" id="ADBL01000051">
    <property type="status" value="NOT_ANNOTATED_CDS"/>
    <property type="molecule type" value="Genomic_DNA"/>
</dbReference>
<reference evidence="4" key="1">
    <citation type="submission" date="2010-05" db="EMBL/GenBank/DDBJ databases">
        <title>The genome sequence of Magnaporthe poae strain ATCC 64411.</title>
        <authorList>
            <person name="Ma L.-J."/>
            <person name="Dead R."/>
            <person name="Young S."/>
            <person name="Zeng Q."/>
            <person name="Koehrsen M."/>
            <person name="Alvarado L."/>
            <person name="Berlin A."/>
            <person name="Chapman S.B."/>
            <person name="Chen Z."/>
            <person name="Freedman E."/>
            <person name="Gellesch M."/>
            <person name="Goldberg J."/>
            <person name="Griggs A."/>
            <person name="Gujja S."/>
            <person name="Heilman E.R."/>
            <person name="Heiman D."/>
            <person name="Hepburn T."/>
            <person name="Howarth C."/>
            <person name="Jen D."/>
            <person name="Larson L."/>
            <person name="Mehta T."/>
            <person name="Neiman D."/>
            <person name="Pearson M."/>
            <person name="Roberts A."/>
            <person name="Saif S."/>
            <person name="Shea T."/>
            <person name="Shenoy N."/>
            <person name="Sisk P."/>
            <person name="Stolte C."/>
            <person name="Sykes S."/>
            <person name="Walk T."/>
            <person name="White J."/>
            <person name="Yandava C."/>
            <person name="Haas B."/>
            <person name="Nusbaum C."/>
            <person name="Birren B."/>
        </authorList>
    </citation>
    <scope>NUCLEOTIDE SEQUENCE [LARGE SCALE GENOMIC DNA]</scope>
    <source>
        <strain evidence="4">ATCC 64411 / 73-15</strain>
    </source>
</reference>
<evidence type="ECO:0000313" key="2">
    <source>
        <dbReference type="EMBL" id="KLU81131.1"/>
    </source>
</evidence>
<name>A0A0C4DKF5_MAGP6</name>
<reference evidence="3" key="5">
    <citation type="submission" date="2015-06" db="UniProtKB">
        <authorList>
            <consortium name="EnsemblFungi"/>
        </authorList>
    </citation>
    <scope>IDENTIFICATION</scope>
    <source>
        <strain evidence="3">ATCC 64411</strain>
    </source>
</reference>
<dbReference type="Proteomes" id="UP000011715">
    <property type="component" value="Unassembled WGS sequence"/>
</dbReference>
<dbReference type="OrthoDB" id="3359339at2759"/>
<dbReference type="eggNOG" id="ENOG502RMNP">
    <property type="taxonomic scope" value="Eukaryota"/>
</dbReference>